<feature type="compositionally biased region" description="Basic and acidic residues" evidence="1">
    <location>
        <begin position="204"/>
        <end position="213"/>
    </location>
</feature>
<gene>
    <name evidence="2" type="ORF">H0235_005903</name>
</gene>
<dbReference type="EMBL" id="JACSDY010000004">
    <property type="protein sequence ID" value="KAF7429505.1"/>
    <property type="molecule type" value="Genomic_DNA"/>
</dbReference>
<organism evidence="2 3">
    <name type="scientific">Vespula pensylvanica</name>
    <name type="common">Western yellow jacket</name>
    <name type="synonym">Wasp</name>
    <dbReference type="NCBI Taxonomy" id="30213"/>
    <lineage>
        <taxon>Eukaryota</taxon>
        <taxon>Metazoa</taxon>
        <taxon>Ecdysozoa</taxon>
        <taxon>Arthropoda</taxon>
        <taxon>Hexapoda</taxon>
        <taxon>Insecta</taxon>
        <taxon>Pterygota</taxon>
        <taxon>Neoptera</taxon>
        <taxon>Endopterygota</taxon>
        <taxon>Hymenoptera</taxon>
        <taxon>Apocrita</taxon>
        <taxon>Aculeata</taxon>
        <taxon>Vespoidea</taxon>
        <taxon>Vespidae</taxon>
        <taxon>Vespinae</taxon>
        <taxon>Vespula</taxon>
    </lineage>
</organism>
<feature type="region of interest" description="Disordered" evidence="1">
    <location>
        <begin position="176"/>
        <end position="213"/>
    </location>
</feature>
<feature type="region of interest" description="Disordered" evidence="1">
    <location>
        <begin position="1"/>
        <end position="34"/>
    </location>
</feature>
<sequence>MQKAGPDLLIPKPPHRSLGDSFNDESYSSHHPNALPMPLGHEAAGNLDVHLIEDRLKLQAKIDEEYQQQKTLEKPEMLGGDSRVRTSSLSSSVVVQQRNEHVFQTVPPASAIKLPLIVAGEDKDTVARKRRDKVKEGGTSLAQFAFANSHLYLHLPFSDLDVRSSVLGVASLGSWWDDPSTSLSSSSSSSSFSSPSSSSSSSSKLKENFYKPW</sequence>
<dbReference type="Proteomes" id="UP000600918">
    <property type="component" value="Unassembled WGS sequence"/>
</dbReference>
<keyword evidence="3" id="KW-1185">Reference proteome</keyword>
<evidence type="ECO:0000313" key="2">
    <source>
        <dbReference type="EMBL" id="KAF7429505.1"/>
    </source>
</evidence>
<feature type="compositionally biased region" description="Low complexity" evidence="1">
    <location>
        <begin position="180"/>
        <end position="203"/>
    </location>
</feature>
<comment type="caution">
    <text evidence="2">The sequence shown here is derived from an EMBL/GenBank/DDBJ whole genome shotgun (WGS) entry which is preliminary data.</text>
</comment>
<name>A0A834P5K0_VESPE</name>
<evidence type="ECO:0000313" key="3">
    <source>
        <dbReference type="Proteomes" id="UP000600918"/>
    </source>
</evidence>
<protein>
    <submittedName>
        <fullName evidence="2">Uncharacterized protein</fullName>
    </submittedName>
</protein>
<reference evidence="2" key="1">
    <citation type="journal article" date="2020" name="G3 (Bethesda)">
        <title>High-Quality Assemblies for Three Invasive Social Wasps from the &lt;i&gt;Vespula&lt;/i&gt; Genus.</title>
        <authorList>
            <person name="Harrop T.W.R."/>
            <person name="Guhlin J."/>
            <person name="McLaughlin G.M."/>
            <person name="Permina E."/>
            <person name="Stockwell P."/>
            <person name="Gilligan J."/>
            <person name="Le Lec M.F."/>
            <person name="Gruber M.A.M."/>
            <person name="Quinn O."/>
            <person name="Lovegrove M."/>
            <person name="Duncan E.J."/>
            <person name="Remnant E.J."/>
            <person name="Van Eeckhoven J."/>
            <person name="Graham B."/>
            <person name="Knapp R.A."/>
            <person name="Langford K.W."/>
            <person name="Kronenberg Z."/>
            <person name="Press M.O."/>
            <person name="Eacker S.M."/>
            <person name="Wilson-Rankin E.E."/>
            <person name="Purcell J."/>
            <person name="Lester P.J."/>
            <person name="Dearden P.K."/>
        </authorList>
    </citation>
    <scope>NUCLEOTIDE SEQUENCE</scope>
    <source>
        <strain evidence="2">Volc-1</strain>
    </source>
</reference>
<accession>A0A834P5K0</accession>
<evidence type="ECO:0000256" key="1">
    <source>
        <dbReference type="SAM" id="MobiDB-lite"/>
    </source>
</evidence>
<dbReference type="AlphaFoldDB" id="A0A834P5K0"/>
<proteinExistence type="predicted"/>